<evidence type="ECO:0000256" key="1">
    <source>
        <dbReference type="SAM" id="Coils"/>
    </source>
</evidence>
<accession>A0AAP6ZLP4</accession>
<reference evidence="2 3" key="1">
    <citation type="submission" date="2019-09" db="EMBL/GenBank/DDBJ databases">
        <title>Draft genome sequencing and comparative genomics of hatchery-associated Vibrios.</title>
        <authorList>
            <person name="Kehlet-Delgado H."/>
            <person name="Mueller R.S."/>
        </authorList>
    </citation>
    <scope>NUCLEOTIDE SEQUENCE [LARGE SCALE GENOMIC DNA]</scope>
    <source>
        <strain evidence="2 3">09-121-3</strain>
    </source>
</reference>
<dbReference type="Proteomes" id="UP000576645">
    <property type="component" value="Unassembled WGS sequence"/>
</dbReference>
<evidence type="ECO:0000313" key="3">
    <source>
        <dbReference type="Proteomes" id="UP000576645"/>
    </source>
</evidence>
<gene>
    <name evidence="2" type="ORF">F0238_12570</name>
</gene>
<dbReference type="RefSeq" id="WP_171352798.1">
    <property type="nucleotide sequence ID" value="NZ_VTXP01000005.1"/>
</dbReference>
<comment type="caution">
    <text evidence="2">The sequence shown here is derived from an EMBL/GenBank/DDBJ whole genome shotgun (WGS) entry which is preliminary data.</text>
</comment>
<dbReference type="EMBL" id="VTXP01000005">
    <property type="protein sequence ID" value="NOJ23562.1"/>
    <property type="molecule type" value="Genomic_DNA"/>
</dbReference>
<keyword evidence="1" id="KW-0175">Coiled coil</keyword>
<protein>
    <submittedName>
        <fullName evidence="2">Uncharacterized protein</fullName>
    </submittedName>
</protein>
<evidence type="ECO:0000313" key="2">
    <source>
        <dbReference type="EMBL" id="NOJ23562.1"/>
    </source>
</evidence>
<sequence>MEYNKDMSVFNSDSIKKHIKETFTQELEDVYTQEKHRGYVEGKEQGRLSLDQELSNAKQELEDLNQSITQAKHSLSKLKQEYTRATSHQGIWDAFKQSIQAFNTFLVEEKKVLDPYLISHLIRVFGKFMDSESLKDAVLECALEQVDDKELNGISIEVSESTFQSVSDKCPEEVKVKINPVLGDSEIIVDLPHQHIHVSTQGIKTHIKANLQELIDAL</sequence>
<dbReference type="AlphaFoldDB" id="A0AAP6ZLP4"/>
<organism evidence="2 3">
    <name type="scientific">Vibrio coralliilyticus</name>
    <dbReference type="NCBI Taxonomy" id="190893"/>
    <lineage>
        <taxon>Bacteria</taxon>
        <taxon>Pseudomonadati</taxon>
        <taxon>Pseudomonadota</taxon>
        <taxon>Gammaproteobacteria</taxon>
        <taxon>Vibrionales</taxon>
        <taxon>Vibrionaceae</taxon>
        <taxon>Vibrio</taxon>
    </lineage>
</organism>
<feature type="coiled-coil region" evidence="1">
    <location>
        <begin position="47"/>
        <end position="81"/>
    </location>
</feature>
<proteinExistence type="predicted"/>
<name>A0AAP6ZLP4_9VIBR</name>